<dbReference type="AlphaFoldDB" id="A0A2G8KVV8"/>
<dbReference type="Gene3D" id="3.60.20.40">
    <property type="match status" value="1"/>
</dbReference>
<evidence type="ECO:0000313" key="3">
    <source>
        <dbReference type="Proteomes" id="UP000230750"/>
    </source>
</evidence>
<name>A0A2G8KVV8_STIJA</name>
<dbReference type="Proteomes" id="UP000230750">
    <property type="component" value="Unassembled WGS sequence"/>
</dbReference>
<evidence type="ECO:0000313" key="2">
    <source>
        <dbReference type="EMBL" id="PIK52146.1"/>
    </source>
</evidence>
<dbReference type="GO" id="GO:0036374">
    <property type="term" value="F:glutathione hydrolase activity"/>
    <property type="evidence" value="ECO:0007669"/>
    <property type="project" value="InterPro"/>
</dbReference>
<dbReference type="PANTHER" id="PTHR45027">
    <property type="entry name" value="PUTATIVE GLUTATHIONE HYDROLASE LIGHT CHAIN"/>
    <property type="match status" value="1"/>
</dbReference>
<proteinExistence type="predicted"/>
<organism evidence="2 3">
    <name type="scientific">Stichopus japonicus</name>
    <name type="common">Sea cucumber</name>
    <dbReference type="NCBI Taxonomy" id="307972"/>
    <lineage>
        <taxon>Eukaryota</taxon>
        <taxon>Metazoa</taxon>
        <taxon>Echinodermata</taxon>
        <taxon>Eleutherozoa</taxon>
        <taxon>Echinozoa</taxon>
        <taxon>Holothuroidea</taxon>
        <taxon>Aspidochirotacea</taxon>
        <taxon>Aspidochirotida</taxon>
        <taxon>Stichopodidae</taxon>
        <taxon>Apostichopus</taxon>
    </lineage>
</organism>
<reference evidence="2 3" key="1">
    <citation type="journal article" date="2017" name="PLoS Biol.">
        <title>The sea cucumber genome provides insights into morphological evolution and visceral regeneration.</title>
        <authorList>
            <person name="Zhang X."/>
            <person name="Sun L."/>
            <person name="Yuan J."/>
            <person name="Sun Y."/>
            <person name="Gao Y."/>
            <person name="Zhang L."/>
            <person name="Li S."/>
            <person name="Dai H."/>
            <person name="Hamel J.F."/>
            <person name="Liu C."/>
            <person name="Yu Y."/>
            <person name="Liu S."/>
            <person name="Lin W."/>
            <person name="Guo K."/>
            <person name="Jin S."/>
            <person name="Xu P."/>
            <person name="Storey K.B."/>
            <person name="Huan P."/>
            <person name="Zhang T."/>
            <person name="Zhou Y."/>
            <person name="Zhang J."/>
            <person name="Lin C."/>
            <person name="Li X."/>
            <person name="Xing L."/>
            <person name="Huo D."/>
            <person name="Sun M."/>
            <person name="Wang L."/>
            <person name="Mercier A."/>
            <person name="Li F."/>
            <person name="Yang H."/>
            <person name="Xiang J."/>
        </authorList>
    </citation>
    <scope>NUCLEOTIDE SEQUENCE [LARGE SCALE GENOMIC DNA]</scope>
    <source>
        <strain evidence="2">Shaxun</strain>
        <tissue evidence="2">Muscle</tissue>
    </source>
</reference>
<dbReference type="PANTHER" id="PTHR45027:SF1">
    <property type="match status" value="1"/>
</dbReference>
<gene>
    <name evidence="2" type="ORF">BSL78_10993</name>
</gene>
<evidence type="ECO:0000256" key="1">
    <source>
        <dbReference type="PIRSR" id="PIRSR600101-2"/>
    </source>
</evidence>
<feature type="binding site" evidence="1">
    <location>
        <position position="9"/>
    </location>
    <ligand>
        <name>L-glutamate</name>
        <dbReference type="ChEBI" id="CHEBI:29985"/>
    </ligand>
</feature>
<dbReference type="InterPro" id="IPR000101">
    <property type="entry name" value="GGT_peptidase"/>
</dbReference>
<comment type="caution">
    <text evidence="2">The sequence shown here is derived from an EMBL/GenBank/DDBJ whole genome shotgun (WGS) entry which is preliminary data.</text>
</comment>
<dbReference type="SUPFAM" id="SSF56235">
    <property type="entry name" value="N-terminal nucleophile aminohydrolases (Ntn hydrolases)"/>
    <property type="match status" value="1"/>
</dbReference>
<keyword evidence="3" id="KW-1185">Reference proteome</keyword>
<dbReference type="GO" id="GO:0006751">
    <property type="term" value="P:glutathione catabolic process"/>
    <property type="evidence" value="ECO:0007669"/>
    <property type="project" value="InterPro"/>
</dbReference>
<dbReference type="STRING" id="307972.A0A2G8KVV8"/>
<dbReference type="InterPro" id="IPR029055">
    <property type="entry name" value="Ntn_hydrolases_N"/>
</dbReference>
<dbReference type="OrthoDB" id="1081007at2759"/>
<sequence>MQVQGASGGTRITTAVATAIMYTKWLGVDLESAIERPRIHDQLVPTEAKYEAGFNSNIVERLRDEKGHNMTVSTSIAVVQGIMRLEDDWYDAHSDTRKGGWPAGY</sequence>
<accession>A0A2G8KVV8</accession>
<dbReference type="InterPro" id="IPR043137">
    <property type="entry name" value="GGT_ssub_C"/>
</dbReference>
<dbReference type="Pfam" id="PF01019">
    <property type="entry name" value="G_glu_transpept"/>
    <property type="match status" value="1"/>
</dbReference>
<dbReference type="EMBL" id="MRZV01000342">
    <property type="protein sequence ID" value="PIK52146.1"/>
    <property type="molecule type" value="Genomic_DNA"/>
</dbReference>
<protein>
    <submittedName>
        <fullName evidence="2">Putative gamma-glutamyltranspeptidase 1</fullName>
    </submittedName>
</protein>